<accession>A0A6A6IC79</accession>
<organism evidence="1 2">
    <name type="scientific">Trematosphaeria pertusa</name>
    <dbReference type="NCBI Taxonomy" id="390896"/>
    <lineage>
        <taxon>Eukaryota</taxon>
        <taxon>Fungi</taxon>
        <taxon>Dikarya</taxon>
        <taxon>Ascomycota</taxon>
        <taxon>Pezizomycotina</taxon>
        <taxon>Dothideomycetes</taxon>
        <taxon>Pleosporomycetidae</taxon>
        <taxon>Pleosporales</taxon>
        <taxon>Massarineae</taxon>
        <taxon>Trematosphaeriaceae</taxon>
        <taxon>Trematosphaeria</taxon>
    </lineage>
</organism>
<sequence length="364" mass="40886">MCYPNYTAAAAAMRKQEASVATTGPDPSTGKSHVEVLPGVKLTADQIRQIVEDAYTINHVPEPTMTLDDIVDIQLDAVDCPSVASLETGIELDAVDCPSIPLLEADTSSNSETVDDFPNYESISSLDSHSSPVPWRKQVLSEGEDAWIERTSSEEIISYPSQDASGQTTEWNIARTKDLDSLDLTPCFVLDCVFDARHLAQDLLRCGREEAEPDYASYVFKQLLRALLGVEAAKRWSARGMKFHQEMELLGRAAADREKGLRLFEPLRVFLEGWREWFGQAVARTIAGRGVDLSGQSALWPRPEELQRACEQYAQARYEELWMLLRCKGVEKSEYERRVRRARRAVSERCEEAGQAFDVNDILF</sequence>
<evidence type="ECO:0000313" key="2">
    <source>
        <dbReference type="Proteomes" id="UP000800094"/>
    </source>
</evidence>
<proteinExistence type="predicted"/>
<evidence type="ECO:0000313" key="1">
    <source>
        <dbReference type="EMBL" id="KAF2247093.1"/>
    </source>
</evidence>
<dbReference type="RefSeq" id="XP_033682097.1">
    <property type="nucleotide sequence ID" value="XM_033833466.1"/>
</dbReference>
<gene>
    <name evidence="1" type="ORF">BU26DRAFT_566092</name>
</gene>
<dbReference type="AlphaFoldDB" id="A0A6A6IC79"/>
<keyword evidence="2" id="KW-1185">Reference proteome</keyword>
<name>A0A6A6IC79_9PLEO</name>
<dbReference type="Proteomes" id="UP000800094">
    <property type="component" value="Unassembled WGS sequence"/>
</dbReference>
<protein>
    <submittedName>
        <fullName evidence="1">Uncharacterized protein</fullName>
    </submittedName>
</protein>
<dbReference type="GeneID" id="54586796"/>
<reference evidence="1" key="1">
    <citation type="journal article" date="2020" name="Stud. Mycol.">
        <title>101 Dothideomycetes genomes: a test case for predicting lifestyles and emergence of pathogens.</title>
        <authorList>
            <person name="Haridas S."/>
            <person name="Albert R."/>
            <person name="Binder M."/>
            <person name="Bloem J."/>
            <person name="Labutti K."/>
            <person name="Salamov A."/>
            <person name="Andreopoulos B."/>
            <person name="Baker S."/>
            <person name="Barry K."/>
            <person name="Bills G."/>
            <person name="Bluhm B."/>
            <person name="Cannon C."/>
            <person name="Castanera R."/>
            <person name="Culley D."/>
            <person name="Daum C."/>
            <person name="Ezra D."/>
            <person name="Gonzalez J."/>
            <person name="Henrissat B."/>
            <person name="Kuo A."/>
            <person name="Liang C."/>
            <person name="Lipzen A."/>
            <person name="Lutzoni F."/>
            <person name="Magnuson J."/>
            <person name="Mondo S."/>
            <person name="Nolan M."/>
            <person name="Ohm R."/>
            <person name="Pangilinan J."/>
            <person name="Park H.-J."/>
            <person name="Ramirez L."/>
            <person name="Alfaro M."/>
            <person name="Sun H."/>
            <person name="Tritt A."/>
            <person name="Yoshinaga Y."/>
            <person name="Zwiers L.-H."/>
            <person name="Turgeon B."/>
            <person name="Goodwin S."/>
            <person name="Spatafora J."/>
            <person name="Crous P."/>
            <person name="Grigoriev I."/>
        </authorList>
    </citation>
    <scope>NUCLEOTIDE SEQUENCE</scope>
    <source>
        <strain evidence="1">CBS 122368</strain>
    </source>
</reference>
<dbReference type="EMBL" id="ML987197">
    <property type="protein sequence ID" value="KAF2247093.1"/>
    <property type="molecule type" value="Genomic_DNA"/>
</dbReference>